<evidence type="ECO:0000313" key="2">
    <source>
        <dbReference type="EMBL" id="MED6295308.1"/>
    </source>
</evidence>
<dbReference type="Proteomes" id="UP001352852">
    <property type="component" value="Unassembled WGS sequence"/>
</dbReference>
<evidence type="ECO:0000313" key="3">
    <source>
        <dbReference type="Proteomes" id="UP001352852"/>
    </source>
</evidence>
<organism evidence="2 3">
    <name type="scientific">Characodon lateralis</name>
    <dbReference type="NCBI Taxonomy" id="208331"/>
    <lineage>
        <taxon>Eukaryota</taxon>
        <taxon>Metazoa</taxon>
        <taxon>Chordata</taxon>
        <taxon>Craniata</taxon>
        <taxon>Vertebrata</taxon>
        <taxon>Euteleostomi</taxon>
        <taxon>Actinopterygii</taxon>
        <taxon>Neopterygii</taxon>
        <taxon>Teleostei</taxon>
        <taxon>Neoteleostei</taxon>
        <taxon>Acanthomorphata</taxon>
        <taxon>Ovalentaria</taxon>
        <taxon>Atherinomorphae</taxon>
        <taxon>Cyprinodontiformes</taxon>
        <taxon>Goodeidae</taxon>
        <taxon>Characodon</taxon>
    </lineage>
</organism>
<name>A0ABU7F7A4_9TELE</name>
<reference evidence="2 3" key="1">
    <citation type="submission" date="2021-06" db="EMBL/GenBank/DDBJ databases">
        <authorList>
            <person name="Palmer J.M."/>
        </authorList>
    </citation>
    <scope>NUCLEOTIDE SEQUENCE [LARGE SCALE GENOMIC DNA]</scope>
    <source>
        <strain evidence="2 3">CL_MEX2019</strain>
        <tissue evidence="2">Muscle</tissue>
    </source>
</reference>
<proteinExistence type="predicted"/>
<protein>
    <submittedName>
        <fullName evidence="2">Uncharacterized protein</fullName>
    </submittedName>
</protein>
<feature type="chain" id="PRO_5046552053" evidence="1">
    <location>
        <begin position="16"/>
        <end position="73"/>
    </location>
</feature>
<dbReference type="EMBL" id="JAHUTJ010078323">
    <property type="protein sequence ID" value="MED6295308.1"/>
    <property type="molecule type" value="Genomic_DNA"/>
</dbReference>
<comment type="caution">
    <text evidence="2">The sequence shown here is derived from an EMBL/GenBank/DDBJ whole genome shotgun (WGS) entry which is preliminary data.</text>
</comment>
<feature type="signal peptide" evidence="1">
    <location>
        <begin position="1"/>
        <end position="15"/>
    </location>
</feature>
<dbReference type="SUPFAM" id="SSF140996">
    <property type="entry name" value="Hermes dimerisation domain"/>
    <property type="match status" value="1"/>
</dbReference>
<accession>A0ABU7F7A4</accession>
<gene>
    <name evidence="2" type="ORF">CHARACLAT_030380</name>
</gene>
<dbReference type="Gene3D" id="1.10.10.1070">
    <property type="entry name" value="Zinc finger, BED domain-containing"/>
    <property type="match status" value="1"/>
</dbReference>
<sequence>MAACLLRTATHAAAALSLSFQRSCLVRLLCLSCVKEASELDKALVNFIVKDSQPFTVVDDPGFRAFVAKLDPT</sequence>
<keyword evidence="1" id="KW-0732">Signal</keyword>
<keyword evidence="3" id="KW-1185">Reference proteome</keyword>
<evidence type="ECO:0000256" key="1">
    <source>
        <dbReference type="SAM" id="SignalP"/>
    </source>
</evidence>